<comment type="caution">
    <text evidence="4">The sequence shown here is derived from an EMBL/GenBank/DDBJ whole genome shotgun (WGS) entry which is preliminary data.</text>
</comment>
<dbReference type="GO" id="GO:0003723">
    <property type="term" value="F:RNA binding"/>
    <property type="evidence" value="ECO:0007669"/>
    <property type="project" value="InterPro"/>
</dbReference>
<accession>A0A7W7AH69</accession>
<dbReference type="GO" id="GO:0008173">
    <property type="term" value="F:RNA methyltransferase activity"/>
    <property type="evidence" value="ECO:0007669"/>
    <property type="project" value="InterPro"/>
</dbReference>
<evidence type="ECO:0000313" key="4">
    <source>
        <dbReference type="EMBL" id="MBB4616959.1"/>
    </source>
</evidence>
<keyword evidence="5" id="KW-1185">Reference proteome</keyword>
<dbReference type="SUPFAM" id="SSF75217">
    <property type="entry name" value="alpha/beta knot"/>
    <property type="match status" value="1"/>
</dbReference>
<dbReference type="Proteomes" id="UP000574769">
    <property type="component" value="Unassembled WGS sequence"/>
</dbReference>
<gene>
    <name evidence="4" type="ORF">GGQ96_001079</name>
</gene>
<dbReference type="GO" id="GO:0032259">
    <property type="term" value="P:methylation"/>
    <property type="evidence" value="ECO:0007669"/>
    <property type="project" value="UniProtKB-KW"/>
</dbReference>
<reference evidence="4 5" key="1">
    <citation type="submission" date="2020-08" db="EMBL/GenBank/DDBJ databases">
        <title>Genomic Encyclopedia of Type Strains, Phase IV (KMG-IV): sequencing the most valuable type-strain genomes for metagenomic binning, comparative biology and taxonomic classification.</title>
        <authorList>
            <person name="Goeker M."/>
        </authorList>
    </citation>
    <scope>NUCLEOTIDE SEQUENCE [LARGE SCALE GENOMIC DNA]</scope>
    <source>
        <strain evidence="4 5">DSM 15867</strain>
    </source>
</reference>
<dbReference type="PANTHER" id="PTHR43191">
    <property type="entry name" value="RRNA METHYLTRANSFERASE 3"/>
    <property type="match status" value="1"/>
</dbReference>
<evidence type="ECO:0000256" key="1">
    <source>
        <dbReference type="ARBA" id="ARBA00022603"/>
    </source>
</evidence>
<feature type="domain" description="tRNA/rRNA methyltransferase SpoU type" evidence="3">
    <location>
        <begin position="124"/>
        <end position="262"/>
    </location>
</feature>
<dbReference type="Gene3D" id="3.40.1280.10">
    <property type="match status" value="1"/>
</dbReference>
<dbReference type="GO" id="GO:0006396">
    <property type="term" value="P:RNA processing"/>
    <property type="evidence" value="ECO:0007669"/>
    <property type="project" value="InterPro"/>
</dbReference>
<dbReference type="InterPro" id="IPR001537">
    <property type="entry name" value="SpoU_MeTrfase"/>
</dbReference>
<dbReference type="Pfam" id="PF00588">
    <property type="entry name" value="SpoU_methylase"/>
    <property type="match status" value="1"/>
</dbReference>
<dbReference type="InterPro" id="IPR029028">
    <property type="entry name" value="Alpha/beta_knot_MTases"/>
</dbReference>
<keyword evidence="1 4" id="KW-0489">Methyltransferase</keyword>
<protein>
    <submittedName>
        <fullName evidence="4">tRNA G18 (Ribose-2'-O)-methylase SpoU</fullName>
    </submittedName>
</protein>
<evidence type="ECO:0000256" key="2">
    <source>
        <dbReference type="ARBA" id="ARBA00022679"/>
    </source>
</evidence>
<dbReference type="PANTHER" id="PTHR43191:SF12">
    <property type="entry name" value="RRNA METHYLASE"/>
    <property type="match status" value="1"/>
</dbReference>
<dbReference type="AlphaFoldDB" id="A0A7W7AH69"/>
<evidence type="ECO:0000313" key="5">
    <source>
        <dbReference type="Proteomes" id="UP000574769"/>
    </source>
</evidence>
<dbReference type="InterPro" id="IPR029026">
    <property type="entry name" value="tRNA_m1G_MTases_N"/>
</dbReference>
<name>A0A7W7AH69_9SPHN</name>
<organism evidence="4 5">
    <name type="scientific">Sphingomonas abaci</name>
    <dbReference type="NCBI Taxonomy" id="237611"/>
    <lineage>
        <taxon>Bacteria</taxon>
        <taxon>Pseudomonadati</taxon>
        <taxon>Pseudomonadota</taxon>
        <taxon>Alphaproteobacteria</taxon>
        <taxon>Sphingomonadales</taxon>
        <taxon>Sphingomonadaceae</taxon>
        <taxon>Sphingomonas</taxon>
    </lineage>
</organism>
<keyword evidence="2" id="KW-0808">Transferase</keyword>
<dbReference type="InterPro" id="IPR051259">
    <property type="entry name" value="rRNA_Methyltransferase"/>
</dbReference>
<dbReference type="SUPFAM" id="SSF55315">
    <property type="entry name" value="L30e-like"/>
    <property type="match status" value="1"/>
</dbReference>
<dbReference type="RefSeq" id="WP_184112389.1">
    <property type="nucleotide sequence ID" value="NZ_JACHNY010000002.1"/>
</dbReference>
<sequence length="278" mass="29151">MPRLIAIDDPADARIAPYRDVRERDLVGRDGLFVAEGKVVLEKLVDSTQARPQSLLIADKRVAALATLMERLPDDLPVYTADQPVLDAVAGFPLHRGILAIGRRVDPPTPDQALAAAAAAGRDVLLLSAIANHDNMGGIFRNAAGFGAGAVLLDRDCCDPLYRKAIRVSVGATLLVPFARLAAGADALALLDAYGFSPLALSPNGAERLADLRPQGRQAVLLGAEGPGLSPALLARTRSVRIDMADGFDSLNVATTSGIVLHHLATRDSAVAAGNQPR</sequence>
<proteinExistence type="predicted"/>
<dbReference type="EMBL" id="JACHNY010000002">
    <property type="protein sequence ID" value="MBB4616959.1"/>
    <property type="molecule type" value="Genomic_DNA"/>
</dbReference>
<dbReference type="InterPro" id="IPR029064">
    <property type="entry name" value="Ribosomal_eL30-like_sf"/>
</dbReference>
<dbReference type="CDD" id="cd18095">
    <property type="entry name" value="SpoU-like_rRNA-MTase"/>
    <property type="match status" value="1"/>
</dbReference>
<evidence type="ECO:0000259" key="3">
    <source>
        <dbReference type="Pfam" id="PF00588"/>
    </source>
</evidence>